<gene>
    <name evidence="1" type="ORF">ACOLOM_LOCUS1993</name>
</gene>
<keyword evidence="2" id="KW-1185">Reference proteome</keyword>
<accession>A0ACA9KLV1</accession>
<dbReference type="Proteomes" id="UP000789525">
    <property type="component" value="Unassembled WGS sequence"/>
</dbReference>
<dbReference type="EMBL" id="CAJVPT010002442">
    <property type="protein sequence ID" value="CAG8481220.1"/>
    <property type="molecule type" value="Genomic_DNA"/>
</dbReference>
<protein>
    <submittedName>
        <fullName evidence="1">12636_t:CDS:1</fullName>
    </submittedName>
</protein>
<organism evidence="1 2">
    <name type="scientific">Acaulospora colombiana</name>
    <dbReference type="NCBI Taxonomy" id="27376"/>
    <lineage>
        <taxon>Eukaryota</taxon>
        <taxon>Fungi</taxon>
        <taxon>Fungi incertae sedis</taxon>
        <taxon>Mucoromycota</taxon>
        <taxon>Glomeromycotina</taxon>
        <taxon>Glomeromycetes</taxon>
        <taxon>Diversisporales</taxon>
        <taxon>Acaulosporaceae</taxon>
        <taxon>Acaulospora</taxon>
    </lineage>
</organism>
<name>A0ACA9KLV1_9GLOM</name>
<evidence type="ECO:0000313" key="1">
    <source>
        <dbReference type="EMBL" id="CAG8481220.1"/>
    </source>
</evidence>
<proteinExistence type="predicted"/>
<comment type="caution">
    <text evidence="1">The sequence shown here is derived from an EMBL/GenBank/DDBJ whole genome shotgun (WGS) entry which is preliminary data.</text>
</comment>
<evidence type="ECO:0000313" key="2">
    <source>
        <dbReference type="Proteomes" id="UP000789525"/>
    </source>
</evidence>
<reference evidence="1" key="1">
    <citation type="submission" date="2021-06" db="EMBL/GenBank/DDBJ databases">
        <authorList>
            <person name="Kallberg Y."/>
            <person name="Tangrot J."/>
            <person name="Rosling A."/>
        </authorList>
    </citation>
    <scope>NUCLEOTIDE SEQUENCE</scope>
    <source>
        <strain evidence="1">CL356</strain>
    </source>
</reference>
<sequence>MNEFLHNYGVKVYDDIQEEIIEESDNELLGGNNELFSNDDELSGNDNELSGNDYKMKIFREEFERPIPITSNTKFT</sequence>